<name>A0A5C6MVK1_9TELE</name>
<evidence type="ECO:0000313" key="3">
    <source>
        <dbReference type="Proteomes" id="UP000324091"/>
    </source>
</evidence>
<gene>
    <name evidence="2" type="ORF">D4764_06G0005330</name>
</gene>
<sequence>MVTSLLSKDQQSTSAAPIFTHDEPSSRSRGESLWGSPSVQRIGEIRPRKGKRKRKRSEGEG</sequence>
<feature type="compositionally biased region" description="Basic and acidic residues" evidence="1">
    <location>
        <begin position="20"/>
        <end position="30"/>
    </location>
</feature>
<feature type="region of interest" description="Disordered" evidence="1">
    <location>
        <begin position="1"/>
        <end position="61"/>
    </location>
</feature>
<reference evidence="2 3" key="1">
    <citation type="submission" date="2019-04" db="EMBL/GenBank/DDBJ databases">
        <title>Chromosome genome assembly for Takifugu flavidus.</title>
        <authorList>
            <person name="Xiao S."/>
        </authorList>
    </citation>
    <scope>NUCLEOTIDE SEQUENCE [LARGE SCALE GENOMIC DNA]</scope>
    <source>
        <strain evidence="2">HTHZ2018</strain>
        <tissue evidence="2">Muscle</tissue>
    </source>
</reference>
<accession>A0A5C6MVK1</accession>
<dbReference type="Proteomes" id="UP000324091">
    <property type="component" value="Chromosome 6"/>
</dbReference>
<evidence type="ECO:0000256" key="1">
    <source>
        <dbReference type="SAM" id="MobiDB-lite"/>
    </source>
</evidence>
<organism evidence="2 3">
    <name type="scientific">Takifugu flavidus</name>
    <name type="common">sansaifugu</name>
    <dbReference type="NCBI Taxonomy" id="433684"/>
    <lineage>
        <taxon>Eukaryota</taxon>
        <taxon>Metazoa</taxon>
        <taxon>Chordata</taxon>
        <taxon>Craniata</taxon>
        <taxon>Vertebrata</taxon>
        <taxon>Euteleostomi</taxon>
        <taxon>Actinopterygii</taxon>
        <taxon>Neopterygii</taxon>
        <taxon>Teleostei</taxon>
        <taxon>Neoteleostei</taxon>
        <taxon>Acanthomorphata</taxon>
        <taxon>Eupercaria</taxon>
        <taxon>Tetraodontiformes</taxon>
        <taxon>Tetradontoidea</taxon>
        <taxon>Tetraodontidae</taxon>
        <taxon>Takifugu</taxon>
    </lineage>
</organism>
<evidence type="ECO:0000313" key="2">
    <source>
        <dbReference type="EMBL" id="TWW59003.1"/>
    </source>
</evidence>
<proteinExistence type="predicted"/>
<feature type="compositionally biased region" description="Polar residues" evidence="1">
    <location>
        <begin position="1"/>
        <end position="15"/>
    </location>
</feature>
<dbReference type="EMBL" id="RHFK02000019">
    <property type="protein sequence ID" value="TWW59003.1"/>
    <property type="molecule type" value="Genomic_DNA"/>
</dbReference>
<comment type="caution">
    <text evidence="2">The sequence shown here is derived from an EMBL/GenBank/DDBJ whole genome shotgun (WGS) entry which is preliminary data.</text>
</comment>
<feature type="compositionally biased region" description="Basic residues" evidence="1">
    <location>
        <begin position="48"/>
        <end position="61"/>
    </location>
</feature>
<protein>
    <submittedName>
        <fullName evidence="2">Uncharacterized protein</fullName>
    </submittedName>
</protein>
<dbReference type="AlphaFoldDB" id="A0A5C6MVK1"/>
<keyword evidence="3" id="KW-1185">Reference proteome</keyword>